<dbReference type="Pfam" id="PF01040">
    <property type="entry name" value="UbiA"/>
    <property type="match status" value="1"/>
</dbReference>
<feature type="transmembrane region" description="Helical" evidence="5">
    <location>
        <begin position="12"/>
        <end position="30"/>
    </location>
</feature>
<comment type="subcellular location">
    <subcellularLocation>
        <location evidence="1">Membrane</location>
        <topology evidence="1">Multi-pass membrane protein</topology>
    </subcellularLocation>
</comment>
<keyword evidence="7" id="KW-1185">Reference proteome</keyword>
<gene>
    <name evidence="6" type="ORF">SAMN05421823_110209</name>
</gene>
<dbReference type="GO" id="GO:0004659">
    <property type="term" value="F:prenyltransferase activity"/>
    <property type="evidence" value="ECO:0007669"/>
    <property type="project" value="InterPro"/>
</dbReference>
<dbReference type="GO" id="GO:0016020">
    <property type="term" value="C:membrane"/>
    <property type="evidence" value="ECO:0007669"/>
    <property type="project" value="UniProtKB-SubCell"/>
</dbReference>
<dbReference type="OrthoDB" id="665023at2"/>
<feature type="transmembrane region" description="Helical" evidence="5">
    <location>
        <begin position="130"/>
        <end position="152"/>
    </location>
</feature>
<feature type="transmembrane region" description="Helical" evidence="5">
    <location>
        <begin position="275"/>
        <end position="296"/>
    </location>
</feature>
<evidence type="ECO:0000313" key="6">
    <source>
        <dbReference type="EMBL" id="SDM11605.1"/>
    </source>
</evidence>
<feature type="transmembrane region" description="Helical" evidence="5">
    <location>
        <begin position="37"/>
        <end position="55"/>
    </location>
</feature>
<dbReference type="STRING" id="1075417.SAMN05421823_110209"/>
<dbReference type="Proteomes" id="UP000198510">
    <property type="component" value="Unassembled WGS sequence"/>
</dbReference>
<reference evidence="6 7" key="1">
    <citation type="submission" date="2016-10" db="EMBL/GenBank/DDBJ databases">
        <authorList>
            <person name="de Groot N.N."/>
        </authorList>
    </citation>
    <scope>NUCLEOTIDE SEQUENCE [LARGE SCALE GENOMIC DNA]</scope>
    <source>
        <strain evidence="6 7">DSM 25186</strain>
    </source>
</reference>
<protein>
    <submittedName>
        <fullName evidence="6">1,4-dihydroxy-2-naphthoate octaprenyltransferase</fullName>
    </submittedName>
</protein>
<proteinExistence type="predicted"/>
<keyword evidence="2 5" id="KW-0812">Transmembrane</keyword>
<keyword evidence="4 5" id="KW-0472">Membrane</keyword>
<feature type="transmembrane region" description="Helical" evidence="5">
    <location>
        <begin position="91"/>
        <end position="118"/>
    </location>
</feature>
<keyword evidence="3 5" id="KW-1133">Transmembrane helix</keyword>
<dbReference type="InterPro" id="IPR026046">
    <property type="entry name" value="UBIAD1"/>
</dbReference>
<name>A0A1G9QMS3_9BACT</name>
<dbReference type="EMBL" id="FNFO01000010">
    <property type="protein sequence ID" value="SDM11605.1"/>
    <property type="molecule type" value="Genomic_DNA"/>
</dbReference>
<dbReference type="CDD" id="cd13962">
    <property type="entry name" value="PT_UbiA_UBIAD1"/>
    <property type="match status" value="1"/>
</dbReference>
<evidence type="ECO:0000256" key="1">
    <source>
        <dbReference type="ARBA" id="ARBA00004141"/>
    </source>
</evidence>
<evidence type="ECO:0000313" key="7">
    <source>
        <dbReference type="Proteomes" id="UP000198510"/>
    </source>
</evidence>
<feature type="transmembrane region" description="Helical" evidence="5">
    <location>
        <begin position="164"/>
        <end position="182"/>
    </location>
</feature>
<dbReference type="AlphaFoldDB" id="A0A1G9QMS3"/>
<accession>A0A1G9QMS3</accession>
<dbReference type="InterPro" id="IPR000537">
    <property type="entry name" value="UbiA_prenyltransferase"/>
</dbReference>
<organism evidence="6 7">
    <name type="scientific">Catalinimonas alkaloidigena</name>
    <dbReference type="NCBI Taxonomy" id="1075417"/>
    <lineage>
        <taxon>Bacteria</taxon>
        <taxon>Pseudomonadati</taxon>
        <taxon>Bacteroidota</taxon>
        <taxon>Cytophagia</taxon>
        <taxon>Cytophagales</taxon>
        <taxon>Catalimonadaceae</taxon>
        <taxon>Catalinimonas</taxon>
    </lineage>
</organism>
<evidence type="ECO:0000256" key="2">
    <source>
        <dbReference type="ARBA" id="ARBA00022692"/>
    </source>
</evidence>
<evidence type="ECO:0000256" key="4">
    <source>
        <dbReference type="ARBA" id="ARBA00023136"/>
    </source>
</evidence>
<evidence type="ECO:0000256" key="5">
    <source>
        <dbReference type="SAM" id="Phobius"/>
    </source>
</evidence>
<feature type="transmembrane region" description="Helical" evidence="5">
    <location>
        <begin position="203"/>
        <end position="227"/>
    </location>
</feature>
<keyword evidence="6" id="KW-0808">Transferase</keyword>
<sequence>MPPFWKTDTFRLLRLPFSVHLLPIYLFALSQTPQIDLWRALTVFVLLHLLVYPASNGYNSYQDRDETPIGGLEHPPLPTRQLYNVTLMMDAAAVLLGLVLGWTFALMLLLYILASRAYSYRGIRLKKYPVLGFLTVFVFQGAFTFLLSYQGISGVAWSNILSPAVLYAMLVSSCFIGGVYPLTQVYQHEADRANGDQTLSLLLGFRGTFLFSGALFGLATVGLWLLFRTKEQFGAFWLFLLFMLPVVSYFTVWLVNVRRDVQQASFRNTMRMNQIAACCMILYFLTLTLVYSPSFIF</sequence>
<feature type="transmembrane region" description="Helical" evidence="5">
    <location>
        <begin position="233"/>
        <end position="255"/>
    </location>
</feature>
<evidence type="ECO:0000256" key="3">
    <source>
        <dbReference type="ARBA" id="ARBA00022989"/>
    </source>
</evidence>